<keyword evidence="7" id="KW-1185">Reference proteome</keyword>
<dbReference type="PRINTS" id="PR00861">
    <property type="entry name" value="ALYTICPTASE"/>
</dbReference>
<dbReference type="Gene3D" id="2.40.10.10">
    <property type="entry name" value="Trypsin-like serine proteases"/>
    <property type="match status" value="2"/>
</dbReference>
<accession>A0ABT6ZZP3</accession>
<reference evidence="6 7" key="1">
    <citation type="submission" date="2023-05" db="EMBL/GenBank/DDBJ databases">
        <title>Streptantibioticus silvisoli sp. nov., acidotolerant actinomycetes 1 from pine litter.</title>
        <authorList>
            <person name="Swiecimska M."/>
            <person name="Golinska P."/>
            <person name="Sangal V."/>
            <person name="Wachnowicz B."/>
            <person name="Goodfellow M."/>
        </authorList>
    </citation>
    <scope>NUCLEOTIDE SEQUENCE [LARGE SCALE GENOMIC DNA]</scope>
    <source>
        <strain evidence="6 7">DSM 42109</strain>
    </source>
</reference>
<evidence type="ECO:0000256" key="1">
    <source>
        <dbReference type="ARBA" id="ARBA00007664"/>
    </source>
</evidence>
<evidence type="ECO:0000256" key="2">
    <source>
        <dbReference type="ARBA" id="ARBA00022670"/>
    </source>
</evidence>
<keyword evidence="4" id="KW-0720">Serine protease</keyword>
<keyword evidence="5" id="KW-1015">Disulfide bond</keyword>
<dbReference type="RefSeq" id="WP_274042064.1">
    <property type="nucleotide sequence ID" value="NZ_JANCPR020000021.1"/>
</dbReference>
<name>A0ABT6ZZP3_9ACTN</name>
<dbReference type="InterPro" id="IPR001316">
    <property type="entry name" value="Pept_S1A_streptogrisin"/>
</dbReference>
<dbReference type="EMBL" id="JANCPR020000021">
    <property type="protein sequence ID" value="MDJ1134545.1"/>
    <property type="molecule type" value="Genomic_DNA"/>
</dbReference>
<keyword evidence="2" id="KW-0645">Protease</keyword>
<comment type="similarity">
    <text evidence="1">Belongs to the peptidase S1 family.</text>
</comment>
<dbReference type="InterPro" id="IPR009003">
    <property type="entry name" value="Peptidase_S1_PA"/>
</dbReference>
<dbReference type="InterPro" id="IPR043504">
    <property type="entry name" value="Peptidase_S1_PA_chymotrypsin"/>
</dbReference>
<sequence>MRAVRVVRAVHAIRTVRARRAPRAPHLGPLGLGVLLALLALLLTGTPATAAAPPASAPRAPTGEAAGVVRGGDTLYSSAIRCTVALNATNGSGFYGIMPGRCGIVGTRWFADPQLSIPVGVTVAATFPGSHYSVLRYTNPDLTYPSEVSTPLGPRRIERASQPLIGLSVCQSGRATGWQCGTVTAVNVSVNYPEGTVHGLFRTTLCAAPGESGALTVSGNDAIGILVSGGNCASGGSSFHQPVSEPLSALGLSVGY</sequence>
<gene>
    <name evidence="6" type="ORF">NMN56_021785</name>
</gene>
<dbReference type="Proteomes" id="UP001214441">
    <property type="component" value="Unassembled WGS sequence"/>
</dbReference>
<comment type="caution">
    <text evidence="6">The sequence shown here is derived from an EMBL/GenBank/DDBJ whole genome shotgun (WGS) entry which is preliminary data.</text>
</comment>
<protein>
    <submittedName>
        <fullName evidence="6">S1 family peptidase</fullName>
    </submittedName>
</protein>
<keyword evidence="3" id="KW-0378">Hydrolase</keyword>
<dbReference type="CDD" id="cd21112">
    <property type="entry name" value="alphaLP-like"/>
    <property type="match status" value="1"/>
</dbReference>
<organism evidence="6 7">
    <name type="scientific">Streptomyces iconiensis</name>
    <dbReference type="NCBI Taxonomy" id="1384038"/>
    <lineage>
        <taxon>Bacteria</taxon>
        <taxon>Bacillati</taxon>
        <taxon>Actinomycetota</taxon>
        <taxon>Actinomycetes</taxon>
        <taxon>Kitasatosporales</taxon>
        <taxon>Streptomycetaceae</taxon>
        <taxon>Streptomyces</taxon>
    </lineage>
</organism>
<evidence type="ECO:0000256" key="5">
    <source>
        <dbReference type="ARBA" id="ARBA00023157"/>
    </source>
</evidence>
<evidence type="ECO:0000313" key="6">
    <source>
        <dbReference type="EMBL" id="MDJ1134545.1"/>
    </source>
</evidence>
<proteinExistence type="inferred from homology"/>
<dbReference type="SUPFAM" id="SSF50494">
    <property type="entry name" value="Trypsin-like serine proteases"/>
    <property type="match status" value="1"/>
</dbReference>
<evidence type="ECO:0000256" key="3">
    <source>
        <dbReference type="ARBA" id="ARBA00022801"/>
    </source>
</evidence>
<evidence type="ECO:0000313" key="7">
    <source>
        <dbReference type="Proteomes" id="UP001214441"/>
    </source>
</evidence>
<evidence type="ECO:0000256" key="4">
    <source>
        <dbReference type="ARBA" id="ARBA00022825"/>
    </source>
</evidence>